<dbReference type="GO" id="GO:0016747">
    <property type="term" value="F:acyltransferase activity, transferring groups other than amino-acyl groups"/>
    <property type="evidence" value="ECO:0007669"/>
    <property type="project" value="InterPro"/>
</dbReference>
<feature type="domain" description="N-acetyltransferase" evidence="1">
    <location>
        <begin position="5"/>
        <end position="142"/>
    </location>
</feature>
<name>A0A161Y0B0_9GAMM</name>
<reference evidence="2 3" key="1">
    <citation type="submission" date="2013-07" db="EMBL/GenBank/DDBJ databases">
        <title>Comparative Genomic and Metabolomic Analysis of Twelve Strains of Pseudoalteromonas luteoviolacea.</title>
        <authorList>
            <person name="Vynne N.G."/>
            <person name="Mansson M."/>
            <person name="Gram L."/>
        </authorList>
    </citation>
    <scope>NUCLEOTIDE SEQUENCE [LARGE SCALE GENOMIC DNA]</scope>
    <source>
        <strain evidence="2 3">CPMOR-1</strain>
    </source>
</reference>
<dbReference type="RefSeq" id="WP_063369469.1">
    <property type="nucleotide sequence ID" value="NZ_AUYC01000051.1"/>
</dbReference>
<gene>
    <name evidence="2" type="ORF">N473_02570</name>
</gene>
<dbReference type="PROSITE" id="PS51186">
    <property type="entry name" value="GNAT"/>
    <property type="match status" value="1"/>
</dbReference>
<dbReference type="Pfam" id="PF00583">
    <property type="entry name" value="Acetyltransf_1"/>
    <property type="match status" value="1"/>
</dbReference>
<accession>A0A161Y0B0</accession>
<organism evidence="2 3">
    <name type="scientific">Pseudoalteromonas luteoviolacea CPMOR-1</name>
    <dbReference type="NCBI Taxonomy" id="1365248"/>
    <lineage>
        <taxon>Bacteria</taxon>
        <taxon>Pseudomonadati</taxon>
        <taxon>Pseudomonadota</taxon>
        <taxon>Gammaproteobacteria</taxon>
        <taxon>Alteromonadales</taxon>
        <taxon>Pseudoalteromonadaceae</taxon>
        <taxon>Pseudoalteromonas</taxon>
    </lineage>
</organism>
<dbReference type="AlphaFoldDB" id="A0A161Y0B0"/>
<proteinExistence type="predicted"/>
<comment type="caution">
    <text evidence="2">The sequence shown here is derived from an EMBL/GenBank/DDBJ whole genome shotgun (WGS) entry which is preliminary data.</text>
</comment>
<dbReference type="InterPro" id="IPR000182">
    <property type="entry name" value="GNAT_dom"/>
</dbReference>
<evidence type="ECO:0000313" key="2">
    <source>
        <dbReference type="EMBL" id="KZN59816.1"/>
    </source>
</evidence>
<sequence length="145" mass="16532">MCTRVTLLLADSKELQQVANWYYKQWDSQRPNSSLSDVIAKLSSTEQRVGFVVHFNEQLAGAAEIKFINGRCWLDGVYVDDSFRGKGLAEVLVNFAKGRATELGWSSLNLKCEPHLMALYQKYNFKVVEAHNDRFLMSCKLTADF</sequence>
<evidence type="ECO:0000259" key="1">
    <source>
        <dbReference type="PROSITE" id="PS51186"/>
    </source>
</evidence>
<dbReference type="PATRIC" id="fig|1365248.3.peg.4258"/>
<protein>
    <recommendedName>
        <fullName evidence="1">N-acetyltransferase domain-containing protein</fullName>
    </recommendedName>
</protein>
<dbReference type="InterPro" id="IPR016181">
    <property type="entry name" value="Acyl_CoA_acyltransferase"/>
</dbReference>
<evidence type="ECO:0000313" key="3">
    <source>
        <dbReference type="Proteomes" id="UP000076486"/>
    </source>
</evidence>
<dbReference type="Gene3D" id="3.40.630.30">
    <property type="match status" value="1"/>
</dbReference>
<dbReference type="Proteomes" id="UP000076486">
    <property type="component" value="Unassembled WGS sequence"/>
</dbReference>
<dbReference type="EMBL" id="AUYC01000051">
    <property type="protein sequence ID" value="KZN59816.1"/>
    <property type="molecule type" value="Genomic_DNA"/>
</dbReference>
<dbReference type="CDD" id="cd04301">
    <property type="entry name" value="NAT_SF"/>
    <property type="match status" value="1"/>
</dbReference>
<dbReference type="SUPFAM" id="SSF55729">
    <property type="entry name" value="Acyl-CoA N-acyltransferases (Nat)"/>
    <property type="match status" value="1"/>
</dbReference>